<dbReference type="EMBL" id="GGFL01006915">
    <property type="protein sequence ID" value="MBW71093.1"/>
    <property type="molecule type" value="Transcribed_RNA"/>
</dbReference>
<reference evidence="1" key="1">
    <citation type="submission" date="2018-01" db="EMBL/GenBank/DDBJ databases">
        <title>An insight into the sialome of Amazonian anophelines.</title>
        <authorList>
            <person name="Ribeiro J.M."/>
            <person name="Scarpassa V."/>
            <person name="Calvo E."/>
        </authorList>
    </citation>
    <scope>NUCLEOTIDE SEQUENCE</scope>
</reference>
<organism evidence="1">
    <name type="scientific">Anopheles darlingi</name>
    <name type="common">Mosquito</name>
    <dbReference type="NCBI Taxonomy" id="43151"/>
    <lineage>
        <taxon>Eukaryota</taxon>
        <taxon>Metazoa</taxon>
        <taxon>Ecdysozoa</taxon>
        <taxon>Arthropoda</taxon>
        <taxon>Hexapoda</taxon>
        <taxon>Insecta</taxon>
        <taxon>Pterygota</taxon>
        <taxon>Neoptera</taxon>
        <taxon>Endopterygota</taxon>
        <taxon>Diptera</taxon>
        <taxon>Nematocera</taxon>
        <taxon>Culicoidea</taxon>
        <taxon>Culicidae</taxon>
        <taxon>Anophelinae</taxon>
        <taxon>Anopheles</taxon>
    </lineage>
</organism>
<dbReference type="AlphaFoldDB" id="A0A2M4D0J3"/>
<proteinExistence type="predicted"/>
<accession>A0A2M4D0J3</accession>
<name>A0A2M4D0J3_ANODA</name>
<evidence type="ECO:0000313" key="1">
    <source>
        <dbReference type="EMBL" id="MBW71093.1"/>
    </source>
</evidence>
<protein>
    <submittedName>
        <fullName evidence="1">Putative secreted protein</fullName>
    </submittedName>
</protein>
<sequence length="95" mass="10389">MYTIVQLVILIETTWLRPIFLKKSGPNSIGYIGPTSSTCRSVMCDPNFCFSRSNRLHVATMYACMLCSQIQSCGQCELLLVYALSSSSSSSSSSS</sequence>